<evidence type="ECO:0000259" key="7">
    <source>
        <dbReference type="Pfam" id="PF02775"/>
    </source>
</evidence>
<evidence type="ECO:0000259" key="8">
    <source>
        <dbReference type="Pfam" id="PF02776"/>
    </source>
</evidence>
<proteinExistence type="inferred from homology"/>
<accession>A0A1M5S502</accession>
<dbReference type="InterPro" id="IPR004433">
    <property type="entry name" value="MenaQ_synth_MenD"/>
</dbReference>
<evidence type="ECO:0000256" key="4">
    <source>
        <dbReference type="ARBA" id="ARBA00023052"/>
    </source>
</evidence>
<dbReference type="InterPro" id="IPR011766">
    <property type="entry name" value="TPP_enzyme_TPP-bd"/>
</dbReference>
<comment type="catalytic activity">
    <reaction evidence="6">
        <text>isochorismate + 2-oxoglutarate + H(+) = 5-enolpyruvoyl-6-hydroxy-2-succinyl-cyclohex-3-ene-1-carboxylate + CO2</text>
        <dbReference type="Rhea" id="RHEA:25593"/>
        <dbReference type="ChEBI" id="CHEBI:15378"/>
        <dbReference type="ChEBI" id="CHEBI:16526"/>
        <dbReference type="ChEBI" id="CHEBI:16810"/>
        <dbReference type="ChEBI" id="CHEBI:29780"/>
        <dbReference type="ChEBI" id="CHEBI:58818"/>
        <dbReference type="EC" id="2.2.1.9"/>
    </reaction>
</comment>
<dbReference type="UniPathway" id="UPA01057">
    <property type="reaction ID" value="UER00164"/>
</dbReference>
<comment type="similarity">
    <text evidence="6">Belongs to the TPP enzyme family. MenD subfamily.</text>
</comment>
<dbReference type="NCBIfam" id="TIGR00173">
    <property type="entry name" value="menD"/>
    <property type="match status" value="1"/>
</dbReference>
<reference evidence="10" key="1">
    <citation type="submission" date="2016-11" db="EMBL/GenBank/DDBJ databases">
        <authorList>
            <person name="Varghese N."/>
            <person name="Submissions S."/>
        </authorList>
    </citation>
    <scope>NUCLEOTIDE SEQUENCE [LARGE SCALE GENOMIC DNA]</scope>
    <source>
        <strain evidence="10">DSM 100572</strain>
    </source>
</reference>
<evidence type="ECO:0000256" key="5">
    <source>
        <dbReference type="ARBA" id="ARBA00023211"/>
    </source>
</evidence>
<sequence length="560" mass="62840">MKYPENELAQMVIASCVANHVTDVVISPGSRNAPLTIGFSQVKNINTYSVVDERCAAFVALGMAQNTQKATAITCTSGSALLNYYPAVAEAYYGDIPLVVISADRPKNMIDIGDGQTIRQEGVFKNHILFEANLSAITNDIDRDYNKSLIFKAIKIANEQKGPVHINVPFEEPLYGLVDDLITFPMVEKPEPQLVNEKVIEIKELEPIAEVWNKSAKKIVLIGVHQPSELLQIQIDYLLKDPSVLVLTETTSNINNRNVINSIDQFLAGLTEEDKKFYQPDILLSLGGLVVSKRIKQYFRTYQPKHHFVVHPTFGYDTFNCLTHHFKLSTELFFSQFFWLTKSINSSFQSTGLAIKNLRKKVHQEYVNTVEYSDFKVFDLVNKSLPLQSVLQLSNSATVRYAQLFDIDDSIAVFCNRGTSGIDGSTSTAIGYAVKSEKQVTLVTGDLSFLYDSNALWNQYIPANFRIVIVNNSGGGIFKILPGPKQTPALSYFETPHQLTAEHLAKMYGFDYLVATDVESIEKGLATFYEESKQPKILEVFTPSDYNDEVLKTYFEKFKA</sequence>
<feature type="domain" description="Thiamine pyrophosphate enzyme N-terminal TPP-binding" evidence="8">
    <location>
        <begin position="8"/>
        <end position="113"/>
    </location>
</feature>
<dbReference type="InterPro" id="IPR012001">
    <property type="entry name" value="Thiamin_PyroP_enz_TPP-bd_dom"/>
</dbReference>
<evidence type="ECO:0000313" key="10">
    <source>
        <dbReference type="Proteomes" id="UP000184109"/>
    </source>
</evidence>
<dbReference type="Gene3D" id="3.40.50.970">
    <property type="match status" value="2"/>
</dbReference>
<dbReference type="PANTHER" id="PTHR42916:SF1">
    <property type="entry name" value="PROTEIN PHYLLO, CHLOROPLASTIC"/>
    <property type="match status" value="1"/>
</dbReference>
<dbReference type="EC" id="2.2.1.9" evidence="6"/>
<protein>
    <recommendedName>
        <fullName evidence="6">2-succinyl-5-enolpyruvyl-6-hydroxy-3-cyclohexene-1-carboxylate synthase</fullName>
        <shortName evidence="6">SEPHCHC synthase</shortName>
        <ecNumber evidence="6">2.2.1.9</ecNumber>
    </recommendedName>
    <alternativeName>
        <fullName evidence="6">Menaquinone biosynthesis protein MenD</fullName>
    </alternativeName>
</protein>
<dbReference type="GO" id="GO:0030976">
    <property type="term" value="F:thiamine pyrophosphate binding"/>
    <property type="evidence" value="ECO:0007669"/>
    <property type="project" value="UniProtKB-UniRule"/>
</dbReference>
<dbReference type="CDD" id="cd07037">
    <property type="entry name" value="TPP_PYR_MenD"/>
    <property type="match status" value="1"/>
</dbReference>
<comment type="cofactor">
    <cofactor evidence="6">
        <name>Mg(2+)</name>
        <dbReference type="ChEBI" id="CHEBI:18420"/>
    </cofactor>
    <cofactor evidence="6">
        <name>Mn(2+)</name>
        <dbReference type="ChEBI" id="CHEBI:29035"/>
    </cofactor>
</comment>
<evidence type="ECO:0000256" key="1">
    <source>
        <dbReference type="ARBA" id="ARBA00022679"/>
    </source>
</evidence>
<evidence type="ECO:0000256" key="6">
    <source>
        <dbReference type="HAMAP-Rule" id="MF_01659"/>
    </source>
</evidence>
<dbReference type="PIRSF" id="PIRSF004983">
    <property type="entry name" value="MenD"/>
    <property type="match status" value="1"/>
</dbReference>
<keyword evidence="10" id="KW-1185">Reference proteome</keyword>
<organism evidence="9 10">
    <name type="scientific">Wenyingzhuangia marina</name>
    <dbReference type="NCBI Taxonomy" id="1195760"/>
    <lineage>
        <taxon>Bacteria</taxon>
        <taxon>Pseudomonadati</taxon>
        <taxon>Bacteroidota</taxon>
        <taxon>Flavobacteriia</taxon>
        <taxon>Flavobacteriales</taxon>
        <taxon>Flavobacteriaceae</taxon>
        <taxon>Wenyingzhuangia</taxon>
    </lineage>
</organism>
<dbReference type="InterPro" id="IPR029061">
    <property type="entry name" value="THDP-binding"/>
</dbReference>
<dbReference type="UniPathway" id="UPA00079"/>
<dbReference type="GO" id="GO:0000287">
    <property type="term" value="F:magnesium ion binding"/>
    <property type="evidence" value="ECO:0007669"/>
    <property type="project" value="UniProtKB-UniRule"/>
</dbReference>
<evidence type="ECO:0000256" key="2">
    <source>
        <dbReference type="ARBA" id="ARBA00022723"/>
    </source>
</evidence>
<dbReference type="EMBL" id="FQXQ01000001">
    <property type="protein sequence ID" value="SHH33053.1"/>
    <property type="molecule type" value="Genomic_DNA"/>
</dbReference>
<gene>
    <name evidence="6" type="primary">menD</name>
    <name evidence="9" type="ORF">SAMN05444281_0109</name>
</gene>
<feature type="domain" description="Thiamine pyrophosphate enzyme TPP-binding" evidence="7">
    <location>
        <begin position="403"/>
        <end position="540"/>
    </location>
</feature>
<dbReference type="RefSeq" id="WP_073117731.1">
    <property type="nucleotide sequence ID" value="NZ_BMEN01000005.1"/>
</dbReference>
<dbReference type="Proteomes" id="UP000184109">
    <property type="component" value="Unassembled WGS sequence"/>
</dbReference>
<dbReference type="OrthoDB" id="9791859at2"/>
<keyword evidence="5 6" id="KW-0464">Manganese</keyword>
<keyword evidence="4 6" id="KW-0786">Thiamine pyrophosphate</keyword>
<keyword evidence="1 6" id="KW-0808">Transferase</keyword>
<keyword evidence="2 6" id="KW-0479">Metal-binding</keyword>
<dbReference type="GO" id="GO:0030145">
    <property type="term" value="F:manganese ion binding"/>
    <property type="evidence" value="ECO:0007669"/>
    <property type="project" value="UniProtKB-UniRule"/>
</dbReference>
<comment type="pathway">
    <text evidence="6">Quinol/quinone metabolism; menaquinone biosynthesis.</text>
</comment>
<comment type="pathway">
    <text evidence="6">Quinol/quinone metabolism; 1,4-dihydroxy-2-naphthoate biosynthesis; 1,4-dihydroxy-2-naphthoate from chorismate: step 2/7.</text>
</comment>
<comment type="cofactor">
    <cofactor evidence="6">
        <name>thiamine diphosphate</name>
        <dbReference type="ChEBI" id="CHEBI:58937"/>
    </cofactor>
    <text evidence="6">Binds 1 thiamine pyrophosphate per subunit.</text>
</comment>
<evidence type="ECO:0000313" key="9">
    <source>
        <dbReference type="EMBL" id="SHH33053.1"/>
    </source>
</evidence>
<evidence type="ECO:0000256" key="3">
    <source>
        <dbReference type="ARBA" id="ARBA00022842"/>
    </source>
</evidence>
<dbReference type="Pfam" id="PF02775">
    <property type="entry name" value="TPP_enzyme_C"/>
    <property type="match status" value="1"/>
</dbReference>
<dbReference type="SUPFAM" id="SSF52518">
    <property type="entry name" value="Thiamin diphosphate-binding fold (THDP-binding)"/>
    <property type="match status" value="2"/>
</dbReference>
<keyword evidence="6" id="KW-0474">Menaquinone biosynthesis</keyword>
<comment type="subunit">
    <text evidence="6">Homodimer.</text>
</comment>
<dbReference type="HAMAP" id="MF_01659">
    <property type="entry name" value="MenD"/>
    <property type="match status" value="1"/>
</dbReference>
<dbReference type="Gene3D" id="3.40.50.1220">
    <property type="entry name" value="TPP-binding domain"/>
    <property type="match status" value="1"/>
</dbReference>
<dbReference type="STRING" id="1195760.SAMN05444281_0109"/>
<keyword evidence="3 6" id="KW-0460">Magnesium</keyword>
<comment type="function">
    <text evidence="6">Catalyzes the thiamine diphosphate-dependent decarboxylation of 2-oxoglutarate and the subsequent addition of the resulting succinic semialdehyde-thiamine pyrophosphate anion to isochorismate to yield 2-succinyl-5-enolpyruvyl-6-hydroxy-3-cyclohexene-1-carboxylate (SEPHCHC).</text>
</comment>
<dbReference type="Pfam" id="PF02776">
    <property type="entry name" value="TPP_enzyme_N"/>
    <property type="match status" value="1"/>
</dbReference>
<dbReference type="GO" id="GO:0070204">
    <property type="term" value="F:2-succinyl-5-enolpyruvyl-6-hydroxy-3-cyclohexene-1-carboxylic-acid synthase activity"/>
    <property type="evidence" value="ECO:0007669"/>
    <property type="project" value="UniProtKB-UniRule"/>
</dbReference>
<dbReference type="GO" id="GO:0009234">
    <property type="term" value="P:menaquinone biosynthetic process"/>
    <property type="evidence" value="ECO:0007669"/>
    <property type="project" value="UniProtKB-UniRule"/>
</dbReference>
<name>A0A1M5S502_9FLAO</name>
<dbReference type="CDD" id="cd02009">
    <property type="entry name" value="TPP_SHCHC_synthase"/>
    <property type="match status" value="1"/>
</dbReference>
<dbReference type="AlphaFoldDB" id="A0A1M5S502"/>
<dbReference type="PANTHER" id="PTHR42916">
    <property type="entry name" value="2-SUCCINYL-5-ENOLPYRUVYL-6-HYDROXY-3-CYCLOHEXENE-1-CARBOXYLATE SYNTHASE"/>
    <property type="match status" value="1"/>
</dbReference>